<proteinExistence type="predicted"/>
<dbReference type="EMBL" id="LXSQ01000006">
    <property type="protein sequence ID" value="OAM44301.1"/>
    <property type="molecule type" value="Genomic_DNA"/>
</dbReference>
<accession>A0A1B6W0X5</accession>
<organism evidence="2 3">
    <name type="scientific">Eikenella halliae</name>
    <dbReference type="NCBI Taxonomy" id="1795832"/>
    <lineage>
        <taxon>Bacteria</taxon>
        <taxon>Pseudomonadati</taxon>
        <taxon>Pseudomonadota</taxon>
        <taxon>Betaproteobacteria</taxon>
        <taxon>Neisseriales</taxon>
        <taxon>Neisseriaceae</taxon>
        <taxon>Eikenella</taxon>
    </lineage>
</organism>
<dbReference type="RefSeq" id="WP_064088931.1">
    <property type="nucleotide sequence ID" value="NZ_LXSQ01000006.1"/>
</dbReference>
<evidence type="ECO:0000313" key="3">
    <source>
        <dbReference type="Proteomes" id="UP000077726"/>
    </source>
</evidence>
<sequence>MTPERIEQERLAFEAWMAELYPTNPQTERVGDEYSRLGTQYKWEGWQAKAAQSEWISVEDSLPEDDPKLMSKGSLGTNQRYFIYPNPLSKFSPVVPAVMIAYRCLDQETGEYVWGDSMMYPSLSVQNITHWQPIKSPAPPHIPDHIQRGGTRGKT</sequence>
<comment type="caution">
    <text evidence="2">The sequence shown here is derived from an EMBL/GenBank/DDBJ whole genome shotgun (WGS) entry which is preliminary data.</text>
</comment>
<dbReference type="Proteomes" id="UP000077726">
    <property type="component" value="Unassembled WGS sequence"/>
</dbReference>
<feature type="region of interest" description="Disordered" evidence="1">
    <location>
        <begin position="136"/>
        <end position="155"/>
    </location>
</feature>
<dbReference type="OrthoDB" id="8611650at2"/>
<dbReference type="AlphaFoldDB" id="A0A1B6W0X5"/>
<reference evidence="3" key="1">
    <citation type="submission" date="2016-05" db="EMBL/GenBank/DDBJ databases">
        <title>Draft genome of Corynebacterium afermentans subsp. afermentans LCDC 88199T.</title>
        <authorList>
            <person name="Bernier A.-M."/>
            <person name="Bernard K."/>
        </authorList>
    </citation>
    <scope>NUCLEOTIDE SEQUENCE [LARGE SCALE GENOMIC DNA]</scope>
    <source>
        <strain evidence="3">NML130454</strain>
    </source>
</reference>
<name>A0A1B6W0X5_9NEIS</name>
<evidence type="ECO:0000313" key="2">
    <source>
        <dbReference type="EMBL" id="OAM44301.1"/>
    </source>
</evidence>
<keyword evidence="3" id="KW-1185">Reference proteome</keyword>
<protein>
    <submittedName>
        <fullName evidence="2">Uncharacterized protein</fullName>
    </submittedName>
</protein>
<evidence type="ECO:0000256" key="1">
    <source>
        <dbReference type="SAM" id="MobiDB-lite"/>
    </source>
</evidence>
<gene>
    <name evidence="2" type="ORF">A7Q00_01765</name>
</gene>
<dbReference type="STRING" id="1795832.A7Q00_01765"/>